<feature type="region of interest" description="Disordered" evidence="5">
    <location>
        <begin position="102"/>
        <end position="138"/>
    </location>
</feature>
<dbReference type="AlphaFoldDB" id="A0A6J3EGH8"/>
<dbReference type="InterPro" id="IPR013083">
    <property type="entry name" value="Znf_RING/FYVE/PHD"/>
</dbReference>
<dbReference type="PRINTS" id="PR01407">
    <property type="entry name" value="BUTYPHLNCDUF"/>
</dbReference>
<protein>
    <submittedName>
        <fullName evidence="9">E3 ubiquitin-protein ligase TRIM58-like</fullName>
    </submittedName>
</protein>
<dbReference type="PROSITE" id="PS00518">
    <property type="entry name" value="ZF_RING_1"/>
    <property type="match status" value="1"/>
</dbReference>
<evidence type="ECO:0000256" key="3">
    <source>
        <dbReference type="ARBA" id="ARBA00022833"/>
    </source>
</evidence>
<dbReference type="SUPFAM" id="SSF57850">
    <property type="entry name" value="RING/U-box"/>
    <property type="match status" value="1"/>
</dbReference>
<dbReference type="RefSeq" id="XP_032061027.1">
    <property type="nucleotide sequence ID" value="XM_032205136.1"/>
</dbReference>
<dbReference type="SMART" id="SM00589">
    <property type="entry name" value="PRY"/>
    <property type="match status" value="1"/>
</dbReference>
<dbReference type="Pfam" id="PF13765">
    <property type="entry name" value="PRY"/>
    <property type="match status" value="1"/>
</dbReference>
<dbReference type="Gene3D" id="2.60.120.920">
    <property type="match status" value="1"/>
</dbReference>
<keyword evidence="3" id="KW-0862">Zinc</keyword>
<evidence type="ECO:0000259" key="7">
    <source>
        <dbReference type="PROSITE" id="PS50188"/>
    </source>
</evidence>
<dbReference type="InterPro" id="IPR003877">
    <property type="entry name" value="SPRY_dom"/>
</dbReference>
<evidence type="ECO:0000256" key="1">
    <source>
        <dbReference type="ARBA" id="ARBA00022723"/>
    </source>
</evidence>
<dbReference type="CDD" id="cd12888">
    <property type="entry name" value="SPRY_PRY_TRIM7_like"/>
    <property type="match status" value="1"/>
</dbReference>
<evidence type="ECO:0000313" key="8">
    <source>
        <dbReference type="Proteomes" id="UP000504639"/>
    </source>
</evidence>
<dbReference type="InterPro" id="IPR001870">
    <property type="entry name" value="B30.2/SPRY"/>
</dbReference>
<reference evidence="9" key="1">
    <citation type="submission" date="2025-08" db="UniProtKB">
        <authorList>
            <consortium name="RefSeq"/>
        </authorList>
    </citation>
    <scope>IDENTIFICATION</scope>
    <source>
        <tissue evidence="9">Lung</tissue>
    </source>
</reference>
<keyword evidence="8" id="KW-1185">Reference proteome</keyword>
<evidence type="ECO:0000313" key="9">
    <source>
        <dbReference type="RefSeq" id="XP_032061027.1"/>
    </source>
</evidence>
<evidence type="ECO:0000256" key="2">
    <source>
        <dbReference type="ARBA" id="ARBA00022771"/>
    </source>
</evidence>
<dbReference type="InterPro" id="IPR050143">
    <property type="entry name" value="TRIM/RBCC"/>
</dbReference>
<evidence type="ECO:0000259" key="6">
    <source>
        <dbReference type="PROSITE" id="PS50089"/>
    </source>
</evidence>
<dbReference type="SMART" id="SM00184">
    <property type="entry name" value="RING"/>
    <property type="match status" value="1"/>
</dbReference>
<dbReference type="PROSITE" id="PS50089">
    <property type="entry name" value="ZF_RING_2"/>
    <property type="match status" value="1"/>
</dbReference>
<dbReference type="SUPFAM" id="SSF49899">
    <property type="entry name" value="Concanavalin A-like lectins/glucanases"/>
    <property type="match status" value="1"/>
</dbReference>
<evidence type="ECO:0000256" key="5">
    <source>
        <dbReference type="SAM" id="MobiDB-lite"/>
    </source>
</evidence>
<name>A0A6J3EGH8_AYTFU</name>
<feature type="compositionally biased region" description="Basic and acidic residues" evidence="5">
    <location>
        <begin position="102"/>
        <end position="118"/>
    </location>
</feature>
<sequence length="481" mass="52531">MAQGNAVRNLQEEATCAVCLDFFRQPVMLLACGHNFCRSCVARCAEKSQDGAGSCPQCRLPFPPGGFCPNRQLANVVAVVRELVEGEQDLCLGGGSRARGADLEHRVPLAEPLEDREPTPSSSTPQEPLGPPQNKMQEDERAATLLTPPGGAQQALLARVEAERQKLLAVLGGLRGVVGQQESWLLARLGHLRRGLEEAKGWRGGGNRWQFWSTKLLYFGAQNPLLLGHETLYFGAQNPLFFASLRLYSTFWGGFGVSWPGVAVLNILIFPPTRSTEPRPRPLELEAELEDFSQKNNALEAVVERLKASVTLDPATAHPQILVSPDGRSARRRKTPRDPPPGSSERFEALRCVLGRQGFAAGRHRWAVEVPPGPDWALGVAREFVPRKGCFGLSPARGVWAVGQWLGQLRALTWPSPTCLPLARVPKRIEVALDYGGGRVAFRDADSEAEIFAFPPAAFAGERLRPLLWLGEGPALLTFCP</sequence>
<dbReference type="InterPro" id="IPR013320">
    <property type="entry name" value="ConA-like_dom_sf"/>
</dbReference>
<dbReference type="SMART" id="SM00449">
    <property type="entry name" value="SPRY"/>
    <property type="match status" value="1"/>
</dbReference>
<dbReference type="Pfam" id="PF13445">
    <property type="entry name" value="zf-RING_UBOX"/>
    <property type="match status" value="1"/>
</dbReference>
<dbReference type="InterPro" id="IPR003879">
    <property type="entry name" value="Butyrophylin_SPRY"/>
</dbReference>
<feature type="domain" description="B30.2/SPRY" evidence="7">
    <location>
        <begin position="290"/>
        <end position="481"/>
    </location>
</feature>
<accession>A0A6J3EGH8</accession>
<dbReference type="InterPro" id="IPR043136">
    <property type="entry name" value="B30.2/SPRY_sf"/>
</dbReference>
<dbReference type="KEGG" id="aful:116500222"/>
<evidence type="ECO:0000256" key="4">
    <source>
        <dbReference type="PROSITE-ProRule" id="PRU00175"/>
    </source>
</evidence>
<gene>
    <name evidence="9" type="primary">LOC116500222</name>
</gene>
<dbReference type="InParanoid" id="A0A6J3EGH8"/>
<dbReference type="InterPro" id="IPR006574">
    <property type="entry name" value="PRY"/>
</dbReference>
<dbReference type="GO" id="GO:0008270">
    <property type="term" value="F:zinc ion binding"/>
    <property type="evidence" value="ECO:0007669"/>
    <property type="project" value="UniProtKB-KW"/>
</dbReference>
<dbReference type="Proteomes" id="UP000504639">
    <property type="component" value="Chromosome 33"/>
</dbReference>
<proteinExistence type="predicted"/>
<keyword evidence="1" id="KW-0479">Metal-binding</keyword>
<feature type="domain" description="RING-type" evidence="6">
    <location>
        <begin position="16"/>
        <end position="59"/>
    </location>
</feature>
<dbReference type="CDD" id="cd16594">
    <property type="entry name" value="RING-HC_TRIM7-like_C-IV"/>
    <property type="match status" value="1"/>
</dbReference>
<dbReference type="PANTHER" id="PTHR24103">
    <property type="entry name" value="E3 UBIQUITIN-PROTEIN LIGASE TRIM"/>
    <property type="match status" value="1"/>
</dbReference>
<dbReference type="PROSITE" id="PS50188">
    <property type="entry name" value="B302_SPRY"/>
    <property type="match status" value="1"/>
</dbReference>
<dbReference type="GeneID" id="116500222"/>
<dbReference type="InterPro" id="IPR017907">
    <property type="entry name" value="Znf_RING_CS"/>
</dbReference>
<dbReference type="InterPro" id="IPR027370">
    <property type="entry name" value="Znf-RING_euk"/>
</dbReference>
<feature type="region of interest" description="Disordered" evidence="5">
    <location>
        <begin position="320"/>
        <end position="345"/>
    </location>
</feature>
<dbReference type="InterPro" id="IPR001841">
    <property type="entry name" value="Znf_RING"/>
</dbReference>
<keyword evidence="2 4" id="KW-0863">Zinc-finger</keyword>
<organism evidence="8 9">
    <name type="scientific">Aythya fuligula</name>
    <name type="common">Tufted duck</name>
    <name type="synonym">Anas fuligula</name>
    <dbReference type="NCBI Taxonomy" id="219594"/>
    <lineage>
        <taxon>Eukaryota</taxon>
        <taxon>Metazoa</taxon>
        <taxon>Chordata</taxon>
        <taxon>Craniata</taxon>
        <taxon>Vertebrata</taxon>
        <taxon>Euteleostomi</taxon>
        <taxon>Archelosauria</taxon>
        <taxon>Archosauria</taxon>
        <taxon>Dinosauria</taxon>
        <taxon>Saurischia</taxon>
        <taxon>Theropoda</taxon>
        <taxon>Coelurosauria</taxon>
        <taxon>Aves</taxon>
        <taxon>Neognathae</taxon>
        <taxon>Galloanserae</taxon>
        <taxon>Anseriformes</taxon>
        <taxon>Anatidae</taxon>
        <taxon>Aythyinae</taxon>
        <taxon>Aythya</taxon>
    </lineage>
</organism>
<dbReference type="Gene3D" id="3.30.40.10">
    <property type="entry name" value="Zinc/RING finger domain, C3HC4 (zinc finger)"/>
    <property type="match status" value="1"/>
</dbReference>
<dbReference type="Pfam" id="PF00622">
    <property type="entry name" value="SPRY"/>
    <property type="match status" value="1"/>
</dbReference>